<evidence type="ECO:0000313" key="10">
    <source>
        <dbReference type="Proteomes" id="UP001595789"/>
    </source>
</evidence>
<accession>A0ABV8P3J7</accession>
<dbReference type="InterPro" id="IPR000994">
    <property type="entry name" value="Pept_M24"/>
</dbReference>
<dbReference type="CDD" id="cd01086">
    <property type="entry name" value="MetAP1"/>
    <property type="match status" value="1"/>
</dbReference>
<dbReference type="InterPro" id="IPR001714">
    <property type="entry name" value="Pept_M24_MAP"/>
</dbReference>
<feature type="binding site" evidence="6">
    <location>
        <position position="93"/>
    </location>
    <ligand>
        <name>substrate</name>
    </ligand>
</feature>
<evidence type="ECO:0000256" key="2">
    <source>
        <dbReference type="ARBA" id="ARBA00022438"/>
    </source>
</evidence>
<dbReference type="Gene3D" id="3.90.230.10">
    <property type="entry name" value="Creatinase/methionine aminopeptidase superfamily"/>
    <property type="match status" value="1"/>
</dbReference>
<dbReference type="Proteomes" id="UP001595789">
    <property type="component" value="Unassembled WGS sequence"/>
</dbReference>
<feature type="binding site" evidence="6">
    <location>
        <position position="122"/>
    </location>
    <ligand>
        <name>a divalent metal cation</name>
        <dbReference type="ChEBI" id="CHEBI:60240"/>
        <label>1</label>
    </ligand>
</feature>
<evidence type="ECO:0000256" key="6">
    <source>
        <dbReference type="HAMAP-Rule" id="MF_01974"/>
    </source>
</evidence>
<dbReference type="SUPFAM" id="SSF55920">
    <property type="entry name" value="Creatinase/aminopeptidase"/>
    <property type="match status" value="1"/>
</dbReference>
<name>A0ABV8P3J7_9SPHI</name>
<gene>
    <name evidence="6 9" type="primary">map</name>
    <name evidence="9" type="ORF">ACFOWA_01390</name>
</gene>
<dbReference type="InterPro" id="IPR002467">
    <property type="entry name" value="Pept_M24A_MAP1"/>
</dbReference>
<dbReference type="EC" id="3.4.11.18" evidence="6 7"/>
<feature type="binding site" evidence="6">
    <location>
        <position position="251"/>
    </location>
    <ligand>
        <name>a divalent metal cation</name>
        <dbReference type="ChEBI" id="CHEBI:60240"/>
        <label>2</label>
        <note>catalytic</note>
    </ligand>
</feature>
<keyword evidence="4 6" id="KW-0479">Metal-binding</keyword>
<feature type="domain" description="Peptidase M24" evidence="8">
    <location>
        <begin position="28"/>
        <end position="257"/>
    </location>
</feature>
<dbReference type="EMBL" id="JBHSBW010000003">
    <property type="protein sequence ID" value="MFC4209813.1"/>
    <property type="molecule type" value="Genomic_DNA"/>
</dbReference>
<feature type="binding site" evidence="6">
    <location>
        <position position="220"/>
    </location>
    <ligand>
        <name>a divalent metal cation</name>
        <dbReference type="ChEBI" id="CHEBI:60240"/>
        <label>2</label>
        <note>catalytic</note>
    </ligand>
</feature>
<dbReference type="RefSeq" id="WP_378981081.1">
    <property type="nucleotide sequence ID" value="NZ_JBHSBW010000003.1"/>
</dbReference>
<evidence type="ECO:0000256" key="5">
    <source>
        <dbReference type="ARBA" id="ARBA00022801"/>
    </source>
</evidence>
<dbReference type="Pfam" id="PF00557">
    <property type="entry name" value="Peptidase_M24"/>
    <property type="match status" value="1"/>
</dbReference>
<dbReference type="PANTHER" id="PTHR43330">
    <property type="entry name" value="METHIONINE AMINOPEPTIDASE"/>
    <property type="match status" value="1"/>
</dbReference>
<comment type="catalytic activity">
    <reaction evidence="6 7">
        <text>Release of N-terminal amino acids, preferentially methionine, from peptides and arylamides.</text>
        <dbReference type="EC" id="3.4.11.18"/>
    </reaction>
</comment>
<evidence type="ECO:0000313" key="9">
    <source>
        <dbReference type="EMBL" id="MFC4209813.1"/>
    </source>
</evidence>
<evidence type="ECO:0000256" key="7">
    <source>
        <dbReference type="RuleBase" id="RU003653"/>
    </source>
</evidence>
<evidence type="ECO:0000256" key="4">
    <source>
        <dbReference type="ARBA" id="ARBA00022723"/>
    </source>
</evidence>
<feature type="binding site" evidence="6">
    <location>
        <position position="111"/>
    </location>
    <ligand>
        <name>a divalent metal cation</name>
        <dbReference type="ChEBI" id="CHEBI:60240"/>
        <label>1</label>
    </ligand>
</feature>
<comment type="similarity">
    <text evidence="6">Belongs to the peptidase M24A family. Methionine aminopeptidase type 1 subfamily.</text>
</comment>
<dbReference type="InterPro" id="IPR036005">
    <property type="entry name" value="Creatinase/aminopeptidase-like"/>
</dbReference>
<proteinExistence type="inferred from homology"/>
<comment type="function">
    <text evidence="1 6">Removes the N-terminal methionine from nascent proteins. The N-terminal methionine is often cleaved when the second residue in the primary sequence is small and uncharged (Met-Ala-, Cys, Gly, Pro, Ser, Thr, or Val). Requires deformylation of the N(alpha)-formylated initiator methionine before it can be hydrolyzed.</text>
</comment>
<feature type="binding site" evidence="6">
    <location>
        <position position="122"/>
    </location>
    <ligand>
        <name>a divalent metal cation</name>
        <dbReference type="ChEBI" id="CHEBI:60240"/>
        <label>2</label>
        <note>catalytic</note>
    </ligand>
</feature>
<keyword evidence="3 6" id="KW-0645">Protease</keyword>
<feature type="binding site" evidence="6">
    <location>
        <position position="192"/>
    </location>
    <ligand>
        <name>substrate</name>
    </ligand>
</feature>
<feature type="binding site" evidence="6">
    <location>
        <position position="251"/>
    </location>
    <ligand>
        <name>a divalent metal cation</name>
        <dbReference type="ChEBI" id="CHEBI:60240"/>
        <label>1</label>
    </ligand>
</feature>
<reference evidence="10" key="1">
    <citation type="journal article" date="2019" name="Int. J. Syst. Evol. Microbiol.">
        <title>The Global Catalogue of Microorganisms (GCM) 10K type strain sequencing project: providing services to taxonomists for standard genome sequencing and annotation.</title>
        <authorList>
            <consortium name="The Broad Institute Genomics Platform"/>
            <consortium name="The Broad Institute Genome Sequencing Center for Infectious Disease"/>
            <person name="Wu L."/>
            <person name="Ma J."/>
        </authorList>
    </citation>
    <scope>NUCLEOTIDE SEQUENCE [LARGE SCALE GENOMIC DNA]</scope>
    <source>
        <strain evidence="10">CCM 8691</strain>
    </source>
</reference>
<comment type="subunit">
    <text evidence="6">Monomer.</text>
</comment>
<dbReference type="PRINTS" id="PR00599">
    <property type="entry name" value="MAPEPTIDASE"/>
</dbReference>
<dbReference type="PANTHER" id="PTHR43330:SF13">
    <property type="entry name" value="METHIONINE AMINOPEPTIDASE 2"/>
    <property type="match status" value="1"/>
</dbReference>
<organism evidence="9 10">
    <name type="scientific">Pedobacter lithocola</name>
    <dbReference type="NCBI Taxonomy" id="1908239"/>
    <lineage>
        <taxon>Bacteria</taxon>
        <taxon>Pseudomonadati</taxon>
        <taxon>Bacteroidota</taxon>
        <taxon>Sphingobacteriia</taxon>
        <taxon>Sphingobacteriales</taxon>
        <taxon>Sphingobacteriaceae</taxon>
        <taxon>Pedobacter</taxon>
    </lineage>
</organism>
<keyword evidence="5 6" id="KW-0378">Hydrolase</keyword>
<keyword evidence="10" id="KW-1185">Reference proteome</keyword>
<sequence>MSKILIAIDLEKKLLIPMIIRTEIERQGMNAVSDVVGQTLKKMKAFARIGMSTKEIDNYGREILEGFGAKSAPYETYAFPGYSCISVNHAFAHGVPSDRVILKNGDIINIDVSAELNGFWSDNGCSFIIGEDIQGLQDLVDTSKKILLEAISKISSGVRIADIGKVMESKAKKKGFTVIRDLGGHGIGRSLHEEPDAIMNYYDRYDTVRRFQKDSVVAIETFISTKSTRIKTESDGWTFTGSRGGFVAQHEHTILVTSSRPVILTASNEI</sequence>
<dbReference type="GO" id="GO:0004239">
    <property type="term" value="F:initiator methionyl aminopeptidase activity"/>
    <property type="evidence" value="ECO:0007669"/>
    <property type="project" value="UniProtKB-EC"/>
</dbReference>
<feature type="binding site" evidence="6">
    <location>
        <position position="185"/>
    </location>
    <ligand>
        <name>a divalent metal cation</name>
        <dbReference type="ChEBI" id="CHEBI:60240"/>
        <label>2</label>
        <note>catalytic</note>
    </ligand>
</feature>
<protein>
    <recommendedName>
        <fullName evidence="6 7">Methionine aminopeptidase</fullName>
        <shortName evidence="6">MAP</shortName>
        <shortName evidence="6">MetAP</shortName>
        <ecNumber evidence="6 7">3.4.11.18</ecNumber>
    </recommendedName>
    <alternativeName>
        <fullName evidence="6">Peptidase M</fullName>
    </alternativeName>
</protein>
<dbReference type="HAMAP" id="MF_01974">
    <property type="entry name" value="MetAP_1"/>
    <property type="match status" value="1"/>
</dbReference>
<comment type="caution">
    <text evidence="9">The sequence shown here is derived from an EMBL/GenBank/DDBJ whole genome shotgun (WGS) entry which is preliminary data.</text>
</comment>
<dbReference type="NCBIfam" id="TIGR00500">
    <property type="entry name" value="met_pdase_I"/>
    <property type="match status" value="1"/>
</dbReference>
<evidence type="ECO:0000256" key="1">
    <source>
        <dbReference type="ARBA" id="ARBA00002521"/>
    </source>
</evidence>
<keyword evidence="2 6" id="KW-0031">Aminopeptidase</keyword>
<comment type="cofactor">
    <cofactor evidence="6">
        <name>Co(2+)</name>
        <dbReference type="ChEBI" id="CHEBI:48828"/>
    </cofactor>
    <cofactor evidence="6">
        <name>Zn(2+)</name>
        <dbReference type="ChEBI" id="CHEBI:29105"/>
    </cofactor>
    <cofactor evidence="6">
        <name>Mn(2+)</name>
        <dbReference type="ChEBI" id="CHEBI:29035"/>
    </cofactor>
    <cofactor evidence="6">
        <name>Fe(2+)</name>
        <dbReference type="ChEBI" id="CHEBI:29033"/>
    </cofactor>
    <text evidence="6">Binds 2 divalent metal cations per subunit. Has a high-affinity and a low affinity metal-binding site. The true nature of the physiological cofactor is under debate. The enzyme is active with cobalt, zinc, manganese or divalent iron ions. Most likely, methionine aminopeptidases function as mononuclear Fe(2+)-metalloproteases under physiological conditions, and the catalytically relevant metal-binding site has been assigned to the histidine-containing high-affinity site.</text>
</comment>
<evidence type="ECO:0000259" key="8">
    <source>
        <dbReference type="Pfam" id="PF00557"/>
    </source>
</evidence>
<evidence type="ECO:0000256" key="3">
    <source>
        <dbReference type="ARBA" id="ARBA00022670"/>
    </source>
</evidence>